<dbReference type="EMBL" id="QSBY01000011">
    <property type="protein sequence ID" value="RHW68030.1"/>
    <property type="molecule type" value="Genomic_DNA"/>
</dbReference>
<reference evidence="1" key="1">
    <citation type="submission" date="2018-09" db="EMBL/GenBank/DDBJ databases">
        <title>whole genome sequence of T. equiperdum IVM-t1 strain.</title>
        <authorList>
            <person name="Suganuma K."/>
        </authorList>
    </citation>
    <scope>NUCLEOTIDE SEQUENCE [LARGE SCALE GENOMIC DNA]</scope>
    <source>
        <strain evidence="1">IVM-t1</strain>
    </source>
</reference>
<dbReference type="SUPFAM" id="SSF52058">
    <property type="entry name" value="L domain-like"/>
    <property type="match status" value="1"/>
</dbReference>
<proteinExistence type="predicted"/>
<dbReference type="InterPro" id="IPR032675">
    <property type="entry name" value="LRR_dom_sf"/>
</dbReference>
<evidence type="ECO:0000313" key="1">
    <source>
        <dbReference type="EMBL" id="RHW68030.1"/>
    </source>
</evidence>
<evidence type="ECO:0008006" key="2">
    <source>
        <dbReference type="Google" id="ProtNLM"/>
    </source>
</evidence>
<accession>A0A3L6L0H7</accession>
<organism evidence="1">
    <name type="scientific">Trypanosoma brucei equiperdum</name>
    <dbReference type="NCBI Taxonomy" id="630700"/>
    <lineage>
        <taxon>Eukaryota</taxon>
        <taxon>Discoba</taxon>
        <taxon>Euglenozoa</taxon>
        <taxon>Kinetoplastea</taxon>
        <taxon>Metakinetoplastina</taxon>
        <taxon>Trypanosomatida</taxon>
        <taxon>Trypanosomatidae</taxon>
        <taxon>Trypanosoma</taxon>
    </lineage>
</organism>
<name>A0A3L6L0H7_9TRYP</name>
<dbReference type="Gene3D" id="3.80.10.10">
    <property type="entry name" value="Ribonuclease Inhibitor"/>
    <property type="match status" value="1"/>
</dbReference>
<gene>
    <name evidence="1" type="ORF">DPX39_110138200</name>
</gene>
<sequence>MTQQQPPTYQQVVGIVESFGVEANATIEQYLRKSQSSGWQTLILNNCTTLTNIRRIHEITTLQQLQLISCQGITDTSVLRDFRNLIALDISYCNSIRVFDVLKGCMKLKLVNVSCLGVQDVSFFGGITSLMAVKLRYCGHLGDTSALRGMSQLRALDVTECYNTSVDTDFFKTLPSLDTIHMSENCVDDAILCEVRGRGVNVKEVELPLKEMGPKQLGEKIA</sequence>
<dbReference type="Proteomes" id="UP000266743">
    <property type="component" value="Chromosome 11"/>
</dbReference>
<protein>
    <recommendedName>
        <fullName evidence="2">Leucine-rich repeat protein (LRRP)</fullName>
    </recommendedName>
</protein>
<dbReference type="AlphaFoldDB" id="A0A3L6L0H7"/>
<comment type="caution">
    <text evidence="1">The sequence shown here is derived from an EMBL/GenBank/DDBJ whole genome shotgun (WGS) entry which is preliminary data.</text>
</comment>